<protein>
    <submittedName>
        <fullName evidence="3">Uncharacterized protein</fullName>
    </submittedName>
</protein>
<feature type="chain" id="PRO_5044847907" evidence="2">
    <location>
        <begin position="30"/>
        <end position="447"/>
    </location>
</feature>
<evidence type="ECO:0000313" key="4">
    <source>
        <dbReference type="Proteomes" id="UP001516023"/>
    </source>
</evidence>
<keyword evidence="2" id="KW-0732">Signal</keyword>
<sequence length="447" mass="51425">MAHRAVVSCCATALFFALVTLCKCPNAESFLFRGGMTNLFPKQGLRDKDPLRPYESRFHSNLRLQSQVKNSMSLSQSRSTKNTDLMPITSSSDQTSTFYQSLLQRFQGDFDNYKQVVQDRQHGLTPAEGGGHEHIHCTLVPCPLLVSLEHISQMSLDTEQWVLAAFYLNGNPGQIFRFRMYRLIPPQVTEMNMSTEESEITVRLKLHTLCPELDQHLRTCSEQPCTWWNEAYNMWLLRNCPDIDMNSAFQLDLWKRFQSEGLQQLAYPLEGCDVLWSNEWNPSNHSYLYEDDNGTSTDIIVPEKAYHATMEAGPNGVIVDSISMIPGKRILIKDELSLWKDYFWINDRGFDPDARSDEKQEGEHEIEDSRGMPYVYGNRRGIPYKLERVTSMNATKTVCSSVCDYDGSETLLALQREVVNNDLRWTLGEKYRTADVYQQKLNELELS</sequence>
<accession>A0ABD3PHF5</accession>
<feature type="region of interest" description="Disordered" evidence="1">
    <location>
        <begin position="68"/>
        <end position="92"/>
    </location>
</feature>
<dbReference type="InterPro" id="IPR010404">
    <property type="entry name" value="CpcT/CpeT"/>
</dbReference>
<reference evidence="3 4" key="1">
    <citation type="journal article" date="2020" name="G3 (Bethesda)">
        <title>Improved Reference Genome for Cyclotella cryptica CCMP332, a Model for Cell Wall Morphogenesis, Salinity Adaptation, and Lipid Production in Diatoms (Bacillariophyta).</title>
        <authorList>
            <person name="Roberts W.R."/>
            <person name="Downey K.M."/>
            <person name="Ruck E.C."/>
            <person name="Traller J.C."/>
            <person name="Alverson A.J."/>
        </authorList>
    </citation>
    <scope>NUCLEOTIDE SEQUENCE [LARGE SCALE GENOMIC DNA]</scope>
    <source>
        <strain evidence="3 4">CCMP332</strain>
    </source>
</reference>
<proteinExistence type="predicted"/>
<dbReference type="Gene3D" id="2.40.128.590">
    <property type="entry name" value="CpcT/CpeT domain"/>
    <property type="match status" value="1"/>
</dbReference>
<dbReference type="InterPro" id="IPR038672">
    <property type="entry name" value="CpcT/CpeT_sf"/>
</dbReference>
<evidence type="ECO:0000256" key="2">
    <source>
        <dbReference type="SAM" id="SignalP"/>
    </source>
</evidence>
<organism evidence="3 4">
    <name type="scientific">Cyclotella cryptica</name>
    <dbReference type="NCBI Taxonomy" id="29204"/>
    <lineage>
        <taxon>Eukaryota</taxon>
        <taxon>Sar</taxon>
        <taxon>Stramenopiles</taxon>
        <taxon>Ochrophyta</taxon>
        <taxon>Bacillariophyta</taxon>
        <taxon>Coscinodiscophyceae</taxon>
        <taxon>Thalassiosirophycidae</taxon>
        <taxon>Stephanodiscales</taxon>
        <taxon>Stephanodiscaceae</taxon>
        <taxon>Cyclotella</taxon>
    </lineage>
</organism>
<gene>
    <name evidence="3" type="ORF">HJC23_013744</name>
</gene>
<dbReference type="EMBL" id="JABMIG020000173">
    <property type="protein sequence ID" value="KAL3787535.1"/>
    <property type="molecule type" value="Genomic_DNA"/>
</dbReference>
<keyword evidence="4" id="KW-1185">Reference proteome</keyword>
<feature type="signal peptide" evidence="2">
    <location>
        <begin position="1"/>
        <end position="29"/>
    </location>
</feature>
<evidence type="ECO:0000256" key="1">
    <source>
        <dbReference type="SAM" id="MobiDB-lite"/>
    </source>
</evidence>
<dbReference type="Pfam" id="PF06206">
    <property type="entry name" value="CpeT"/>
    <property type="match status" value="1"/>
</dbReference>
<dbReference type="Proteomes" id="UP001516023">
    <property type="component" value="Unassembled WGS sequence"/>
</dbReference>
<dbReference type="AlphaFoldDB" id="A0ABD3PHF5"/>
<name>A0ABD3PHF5_9STRA</name>
<comment type="caution">
    <text evidence="3">The sequence shown here is derived from an EMBL/GenBank/DDBJ whole genome shotgun (WGS) entry which is preliminary data.</text>
</comment>
<evidence type="ECO:0000313" key="3">
    <source>
        <dbReference type="EMBL" id="KAL3787535.1"/>
    </source>
</evidence>